<evidence type="ECO:0000313" key="2">
    <source>
        <dbReference type="EMBL" id="CAF1408818.1"/>
    </source>
</evidence>
<protein>
    <submittedName>
        <fullName evidence="2">Uncharacterized protein</fullName>
    </submittedName>
</protein>
<proteinExistence type="predicted"/>
<dbReference type="Proteomes" id="UP000663854">
    <property type="component" value="Unassembled WGS sequence"/>
</dbReference>
<evidence type="ECO:0000313" key="5">
    <source>
        <dbReference type="Proteomes" id="UP000663870"/>
    </source>
</evidence>
<dbReference type="EMBL" id="CAJNOH010005761">
    <property type="protein sequence ID" value="CAF1408818.1"/>
    <property type="molecule type" value="Genomic_DNA"/>
</dbReference>
<dbReference type="Proteomes" id="UP000663870">
    <property type="component" value="Unassembled WGS sequence"/>
</dbReference>
<gene>
    <name evidence="3" type="ORF">JXQ802_LOCUS51272</name>
    <name evidence="2" type="ORF">PYM288_LOCUS35048</name>
</gene>
<reference evidence="2" key="1">
    <citation type="submission" date="2021-02" db="EMBL/GenBank/DDBJ databases">
        <authorList>
            <person name="Nowell W R."/>
        </authorList>
    </citation>
    <scope>NUCLEOTIDE SEQUENCE</scope>
</reference>
<keyword evidence="5" id="KW-1185">Reference proteome</keyword>
<organism evidence="2 4">
    <name type="scientific">Rotaria sordida</name>
    <dbReference type="NCBI Taxonomy" id="392033"/>
    <lineage>
        <taxon>Eukaryota</taxon>
        <taxon>Metazoa</taxon>
        <taxon>Spiralia</taxon>
        <taxon>Gnathifera</taxon>
        <taxon>Rotifera</taxon>
        <taxon>Eurotatoria</taxon>
        <taxon>Bdelloidea</taxon>
        <taxon>Philodinida</taxon>
        <taxon>Philodinidae</taxon>
        <taxon>Rotaria</taxon>
    </lineage>
</organism>
<dbReference type="EMBL" id="CAJNOL010007280">
    <property type="protein sequence ID" value="CAF1626796.1"/>
    <property type="molecule type" value="Genomic_DNA"/>
</dbReference>
<name>A0A815LEB8_9BILA</name>
<evidence type="ECO:0000313" key="4">
    <source>
        <dbReference type="Proteomes" id="UP000663854"/>
    </source>
</evidence>
<dbReference type="AlphaFoldDB" id="A0A815LEB8"/>
<comment type="caution">
    <text evidence="2">The sequence shown here is derived from an EMBL/GenBank/DDBJ whole genome shotgun (WGS) entry which is preliminary data.</text>
</comment>
<evidence type="ECO:0000256" key="1">
    <source>
        <dbReference type="SAM" id="SignalP"/>
    </source>
</evidence>
<accession>A0A815LEB8</accession>
<keyword evidence="1" id="KW-0732">Signal</keyword>
<feature type="chain" id="PRO_5036228215" evidence="1">
    <location>
        <begin position="23"/>
        <end position="99"/>
    </location>
</feature>
<evidence type="ECO:0000313" key="3">
    <source>
        <dbReference type="EMBL" id="CAF1626796.1"/>
    </source>
</evidence>
<sequence length="99" mass="11117">MNTLTVLLFCATLALLVFEAVAFESVAERTNARANIRAKQKVRECRCTFRNAPQELMNICPDRVYASNDQNDVGACQKDAKNTAPVACRQYYGHCGWLQ</sequence>
<feature type="signal peptide" evidence="1">
    <location>
        <begin position="1"/>
        <end position="22"/>
    </location>
</feature>